<keyword evidence="3 5" id="KW-0863">Zinc-finger</keyword>
<evidence type="ECO:0000256" key="2">
    <source>
        <dbReference type="ARBA" id="ARBA00022737"/>
    </source>
</evidence>
<proteinExistence type="predicted"/>
<dbReference type="PROSITE" id="PS50157">
    <property type="entry name" value="ZINC_FINGER_C2H2_2"/>
    <property type="match status" value="1"/>
</dbReference>
<dbReference type="GO" id="GO:0005634">
    <property type="term" value="C:nucleus"/>
    <property type="evidence" value="ECO:0007669"/>
    <property type="project" value="TreeGrafter"/>
</dbReference>
<organism evidence="8 9">
    <name type="scientific">Trichonephila clavata</name>
    <name type="common">Joro spider</name>
    <name type="synonym">Nephila clavata</name>
    <dbReference type="NCBI Taxonomy" id="2740835"/>
    <lineage>
        <taxon>Eukaryota</taxon>
        <taxon>Metazoa</taxon>
        <taxon>Ecdysozoa</taxon>
        <taxon>Arthropoda</taxon>
        <taxon>Chelicerata</taxon>
        <taxon>Arachnida</taxon>
        <taxon>Araneae</taxon>
        <taxon>Araneomorphae</taxon>
        <taxon>Entelegynae</taxon>
        <taxon>Araneoidea</taxon>
        <taxon>Nephilidae</taxon>
        <taxon>Trichonephila</taxon>
    </lineage>
</organism>
<dbReference type="SUPFAM" id="SSF57667">
    <property type="entry name" value="beta-beta-alpha zinc fingers"/>
    <property type="match status" value="1"/>
</dbReference>
<feature type="region of interest" description="Disordered" evidence="6">
    <location>
        <begin position="109"/>
        <end position="134"/>
    </location>
</feature>
<reference evidence="8" key="1">
    <citation type="submission" date="2020-07" db="EMBL/GenBank/DDBJ databases">
        <title>Multicomponent nature underlies the extraordinary mechanical properties of spider dragline silk.</title>
        <authorList>
            <person name="Kono N."/>
            <person name="Nakamura H."/>
            <person name="Mori M."/>
            <person name="Yoshida Y."/>
            <person name="Ohtoshi R."/>
            <person name="Malay A.D."/>
            <person name="Moran D.A.P."/>
            <person name="Tomita M."/>
            <person name="Numata K."/>
            <person name="Arakawa K."/>
        </authorList>
    </citation>
    <scope>NUCLEOTIDE SEQUENCE</scope>
</reference>
<dbReference type="Pfam" id="PF13894">
    <property type="entry name" value="zf-C2H2_4"/>
    <property type="match status" value="1"/>
</dbReference>
<keyword evidence="2" id="KW-0677">Repeat</keyword>
<keyword evidence="9" id="KW-1185">Reference proteome</keyword>
<evidence type="ECO:0000256" key="3">
    <source>
        <dbReference type="ARBA" id="ARBA00022771"/>
    </source>
</evidence>
<dbReference type="Proteomes" id="UP000887116">
    <property type="component" value="Unassembled WGS sequence"/>
</dbReference>
<dbReference type="PANTHER" id="PTHR24403:SF67">
    <property type="entry name" value="FI01116P-RELATED"/>
    <property type="match status" value="1"/>
</dbReference>
<feature type="domain" description="C2H2-type" evidence="7">
    <location>
        <begin position="82"/>
        <end position="105"/>
    </location>
</feature>
<evidence type="ECO:0000313" key="8">
    <source>
        <dbReference type="EMBL" id="GFR10071.1"/>
    </source>
</evidence>
<dbReference type="InterPro" id="IPR036236">
    <property type="entry name" value="Znf_C2H2_sf"/>
</dbReference>
<keyword evidence="1" id="KW-0479">Metal-binding</keyword>
<dbReference type="GO" id="GO:0045944">
    <property type="term" value="P:positive regulation of transcription by RNA polymerase II"/>
    <property type="evidence" value="ECO:0007669"/>
    <property type="project" value="TreeGrafter"/>
</dbReference>
<dbReference type="PANTHER" id="PTHR24403">
    <property type="entry name" value="ZINC FINGER PROTEIN"/>
    <property type="match status" value="1"/>
</dbReference>
<dbReference type="EMBL" id="BMAO01016640">
    <property type="protein sequence ID" value="GFR10071.1"/>
    <property type="molecule type" value="Genomic_DNA"/>
</dbReference>
<dbReference type="AlphaFoldDB" id="A0A8X6JKF1"/>
<keyword evidence="4" id="KW-0862">Zinc</keyword>
<name>A0A8X6JKF1_TRICU</name>
<accession>A0A8X6JKF1</accession>
<dbReference type="Gene3D" id="3.30.160.60">
    <property type="entry name" value="Classic Zinc Finger"/>
    <property type="match status" value="1"/>
</dbReference>
<protein>
    <submittedName>
        <fullName evidence="8">C2H2-type domain-containing protein</fullName>
    </submittedName>
</protein>
<dbReference type="InterPro" id="IPR050688">
    <property type="entry name" value="Zinc_finger/UBP_domain"/>
</dbReference>
<dbReference type="Pfam" id="PF00096">
    <property type="entry name" value="zf-C2H2"/>
    <property type="match status" value="1"/>
</dbReference>
<evidence type="ECO:0000256" key="6">
    <source>
        <dbReference type="SAM" id="MobiDB-lite"/>
    </source>
</evidence>
<sequence>MILMYGYEIIKNELVFPIGNQVANVEDFLRKYTSYLQQMNHPSSVALLPAMENVCPICLKTYSTKHSMKRHLLMHKPFHRRFQCAVCQKLFNWPGNLKTHMQTVHMQLPTNSRPNRTQASSTSTVASNSNTKNL</sequence>
<evidence type="ECO:0000313" key="9">
    <source>
        <dbReference type="Proteomes" id="UP000887116"/>
    </source>
</evidence>
<evidence type="ECO:0000256" key="5">
    <source>
        <dbReference type="PROSITE-ProRule" id="PRU00042"/>
    </source>
</evidence>
<feature type="compositionally biased region" description="Low complexity" evidence="6">
    <location>
        <begin position="117"/>
        <end position="134"/>
    </location>
</feature>
<comment type="caution">
    <text evidence="8">The sequence shown here is derived from an EMBL/GenBank/DDBJ whole genome shotgun (WGS) entry which is preliminary data.</text>
</comment>
<dbReference type="InterPro" id="IPR013087">
    <property type="entry name" value="Znf_C2H2_type"/>
</dbReference>
<dbReference type="OrthoDB" id="6418103at2759"/>
<dbReference type="SMART" id="SM00355">
    <property type="entry name" value="ZnF_C2H2"/>
    <property type="match status" value="2"/>
</dbReference>
<dbReference type="GO" id="GO:0008270">
    <property type="term" value="F:zinc ion binding"/>
    <property type="evidence" value="ECO:0007669"/>
    <property type="project" value="UniProtKB-KW"/>
</dbReference>
<gene>
    <name evidence="8" type="ORF">TNCT_577971</name>
</gene>
<evidence type="ECO:0000256" key="1">
    <source>
        <dbReference type="ARBA" id="ARBA00022723"/>
    </source>
</evidence>
<evidence type="ECO:0000256" key="4">
    <source>
        <dbReference type="ARBA" id="ARBA00022833"/>
    </source>
</evidence>
<dbReference type="PROSITE" id="PS00028">
    <property type="entry name" value="ZINC_FINGER_C2H2_1"/>
    <property type="match status" value="1"/>
</dbReference>
<evidence type="ECO:0000259" key="7">
    <source>
        <dbReference type="PROSITE" id="PS50157"/>
    </source>
</evidence>